<dbReference type="PANTHER" id="PTHR14944">
    <property type="entry name" value="RPA-RELATED PROTEIN RADX"/>
    <property type="match status" value="1"/>
</dbReference>
<dbReference type="InterPro" id="IPR040893">
    <property type="entry name" value="RADX"/>
</dbReference>
<dbReference type="PANTHER" id="PTHR14944:SF3">
    <property type="entry name" value="SI:CH73-71D17.2"/>
    <property type="match status" value="1"/>
</dbReference>
<reference evidence="2 3" key="1">
    <citation type="journal article" date="2018" name="Nat. Ecol. Evol.">
        <title>Shark genomes provide insights into elasmobranch evolution and the origin of vertebrates.</title>
        <authorList>
            <person name="Hara Y"/>
            <person name="Yamaguchi K"/>
            <person name="Onimaru K"/>
            <person name="Kadota M"/>
            <person name="Koyanagi M"/>
            <person name="Keeley SD"/>
            <person name="Tatsumi K"/>
            <person name="Tanaka K"/>
            <person name="Motone F"/>
            <person name="Kageyama Y"/>
            <person name="Nozu R"/>
            <person name="Adachi N"/>
            <person name="Nishimura O"/>
            <person name="Nakagawa R"/>
            <person name="Tanegashima C"/>
            <person name="Kiyatake I"/>
            <person name="Matsumoto R"/>
            <person name="Murakumo K"/>
            <person name="Nishida K"/>
            <person name="Terakita A"/>
            <person name="Kuratani S"/>
            <person name="Sato K"/>
            <person name="Hyodo S Kuraku.S."/>
        </authorList>
    </citation>
    <scope>NUCLEOTIDE SEQUENCE [LARGE SCALE GENOMIC DNA]</scope>
</reference>
<dbReference type="GO" id="GO:0003697">
    <property type="term" value="F:single-stranded DNA binding"/>
    <property type="evidence" value="ECO:0007669"/>
    <property type="project" value="InterPro"/>
</dbReference>
<accession>A0A401RJ86</accession>
<comment type="caution">
    <text evidence="2">The sequence shown here is derived from an EMBL/GenBank/DDBJ whole genome shotgun (WGS) entry which is preliminary data.</text>
</comment>
<dbReference type="Gene3D" id="2.40.50.140">
    <property type="entry name" value="Nucleic acid-binding proteins"/>
    <property type="match status" value="1"/>
</dbReference>
<evidence type="ECO:0000313" key="3">
    <source>
        <dbReference type="Proteomes" id="UP000287033"/>
    </source>
</evidence>
<feature type="region of interest" description="Disordered" evidence="1">
    <location>
        <begin position="584"/>
        <end position="605"/>
    </location>
</feature>
<keyword evidence="3" id="KW-1185">Reference proteome</keyword>
<dbReference type="OMA" id="SFCYERR"/>
<dbReference type="AlphaFoldDB" id="A0A401RJ86"/>
<evidence type="ECO:0000256" key="1">
    <source>
        <dbReference type="SAM" id="MobiDB-lite"/>
    </source>
</evidence>
<sequence>MFPAFGAGRGPVRSSLVCQQPVVVLSVERYPRDPGSGDGPWAAPGEGDLYDLSLTEGHCRLRVVLRPSLNWTVRRNLLSSGCELSNVRLALEYDERRLGVGLLVFVLLEAQVVARGDCEAPPAVRRLRLQKLHVFNEGTELPIGPELPIKAKRRYYLSLWDAANYYGEAWHRHPPGQPSQRFEGSYSIDVRQLEGYTQKKKKDLPPVIVRVLRKFRLCHFGRPDRYSECPFQAKFLVADKSGSATVVLWNSLCMDWYRHLEPGMVVHLRNYVVKKSYTTRMGQNPEVSKEPALELNLNPRNPAAEITVINDKDVREEWHLPALQYCFVTRKELSELSSGNLCSIIGYVTFVGRQERIRIKERPDEFLVYRWLHLIDGTASEPFVLKLFSTSQPEIQSQISPCSIADNTVTLLVCTNVTLECKTINHSGEKKAFPYLQSTTYSQVYVNGHHHGKLYVKNPKVKEFINWIQSAKDQERDTLSHTQIGGCYTYPPLPSSERDYRREILGMSPLTTMSELKQYINQLEYREYRQVTIQGRIKSVKYQLLGKLDEEFTEVYNAVGGTEEYEELLDADQPFQGIRENKSPVIPILSGPRPKKQAGLSQKRKRKSAFCEKKCTPVRLCKDTGSARVEENAAHHLRSHEKDVNRDASPGKALNFLKACEEFYTDSDDVEETPSAMSLAQPIFSRIDCSSQREHIAHRGNVSQMVARCFHFRDKSFLLKTFGLQPSNFSGIPAGQTEDLEQCEPACCYGYYTVTILGLNEELSLDAIFLPIVSRLDHRAIHPAKHSNTLISILAHGGLAFSQTCHTGTDGADCSTPSPGDILRSAAGLEEMMFIFILDICNQGGTNVEVVLNRAYVQHRAL</sequence>
<dbReference type="InterPro" id="IPR012340">
    <property type="entry name" value="NA-bd_OB-fold"/>
</dbReference>
<evidence type="ECO:0000313" key="2">
    <source>
        <dbReference type="EMBL" id="GCC18176.1"/>
    </source>
</evidence>
<name>A0A401RJ86_CHIPU</name>
<dbReference type="OrthoDB" id="5965770at2759"/>
<dbReference type="Pfam" id="PF17659">
    <property type="entry name" value="RADX"/>
    <property type="match status" value="2"/>
</dbReference>
<dbReference type="EMBL" id="BEZZ01001387">
    <property type="protein sequence ID" value="GCC18176.1"/>
    <property type="molecule type" value="Genomic_DNA"/>
</dbReference>
<gene>
    <name evidence="2" type="ORF">chiPu_0017835</name>
</gene>
<dbReference type="STRING" id="137246.A0A401RJ86"/>
<proteinExistence type="predicted"/>
<dbReference type="SUPFAM" id="SSF50249">
    <property type="entry name" value="Nucleic acid-binding proteins"/>
    <property type="match status" value="1"/>
</dbReference>
<protein>
    <recommendedName>
        <fullName evidence="4">RPA-related protein RADX</fullName>
    </recommendedName>
</protein>
<evidence type="ECO:0008006" key="4">
    <source>
        <dbReference type="Google" id="ProtNLM"/>
    </source>
</evidence>
<dbReference type="Proteomes" id="UP000287033">
    <property type="component" value="Unassembled WGS sequence"/>
</dbReference>
<organism evidence="2 3">
    <name type="scientific">Chiloscyllium punctatum</name>
    <name type="common">Brownbanded bambooshark</name>
    <name type="synonym">Hemiscyllium punctatum</name>
    <dbReference type="NCBI Taxonomy" id="137246"/>
    <lineage>
        <taxon>Eukaryota</taxon>
        <taxon>Metazoa</taxon>
        <taxon>Chordata</taxon>
        <taxon>Craniata</taxon>
        <taxon>Vertebrata</taxon>
        <taxon>Chondrichthyes</taxon>
        <taxon>Elasmobranchii</taxon>
        <taxon>Galeomorphii</taxon>
        <taxon>Galeoidea</taxon>
        <taxon>Orectolobiformes</taxon>
        <taxon>Hemiscylliidae</taxon>
        <taxon>Chiloscyllium</taxon>
    </lineage>
</organism>